<dbReference type="GO" id="GO:0004497">
    <property type="term" value="F:monooxygenase activity"/>
    <property type="evidence" value="ECO:0007669"/>
    <property type="project" value="UniProtKB-KW"/>
</dbReference>
<accession>A0A8H6ISQ4</accession>
<evidence type="ECO:0000256" key="3">
    <source>
        <dbReference type="ARBA" id="ARBA00022630"/>
    </source>
</evidence>
<keyword evidence="10" id="KW-1185">Reference proteome</keyword>
<keyword evidence="5" id="KW-0521">NADP</keyword>
<gene>
    <name evidence="9" type="ORF">CSOJ01_13626</name>
</gene>
<keyword evidence="4" id="KW-0274">FAD</keyword>
<protein>
    <submittedName>
        <fullName evidence="9">Cyclopentanone -monooxygenase</fullName>
    </submittedName>
</protein>
<organism evidence="9 10">
    <name type="scientific">Colletotrichum sojae</name>
    <dbReference type="NCBI Taxonomy" id="2175907"/>
    <lineage>
        <taxon>Eukaryota</taxon>
        <taxon>Fungi</taxon>
        <taxon>Dikarya</taxon>
        <taxon>Ascomycota</taxon>
        <taxon>Pezizomycotina</taxon>
        <taxon>Sordariomycetes</taxon>
        <taxon>Hypocreomycetidae</taxon>
        <taxon>Glomerellales</taxon>
        <taxon>Glomerellaceae</taxon>
        <taxon>Colletotrichum</taxon>
        <taxon>Colletotrichum orchidearum species complex</taxon>
    </lineage>
</organism>
<keyword evidence="6" id="KW-0560">Oxidoreductase</keyword>
<name>A0A8H6ISQ4_9PEZI</name>
<evidence type="ECO:0000313" key="9">
    <source>
        <dbReference type="EMBL" id="KAF6794635.1"/>
    </source>
</evidence>
<reference evidence="9 10" key="1">
    <citation type="journal article" date="2020" name="Phytopathology">
        <title>Genome Sequence Resources of Colletotrichum truncatum, C. plurivorum, C. musicola, and C. sojae: Four Species Pathogenic to Soybean (Glycine max).</title>
        <authorList>
            <person name="Rogerio F."/>
            <person name="Boufleur T.R."/>
            <person name="Ciampi-Guillardi M."/>
            <person name="Sukno S.A."/>
            <person name="Thon M.R."/>
            <person name="Massola Junior N.S."/>
            <person name="Baroncelli R."/>
        </authorList>
    </citation>
    <scope>NUCLEOTIDE SEQUENCE [LARGE SCALE GENOMIC DNA]</scope>
    <source>
        <strain evidence="9 10">LFN0009</strain>
    </source>
</reference>
<keyword evidence="7 9" id="KW-0503">Monooxygenase</keyword>
<dbReference type="PRINTS" id="PR00411">
    <property type="entry name" value="PNDRDTASEI"/>
</dbReference>
<evidence type="ECO:0000256" key="4">
    <source>
        <dbReference type="ARBA" id="ARBA00022827"/>
    </source>
</evidence>
<dbReference type="InterPro" id="IPR023753">
    <property type="entry name" value="FAD/NAD-binding_dom"/>
</dbReference>
<sequence>MGSIDHLPKSRLNGHDGAANGKYALDHALPVPMDHDVLIIGGGFGGIYALHQLRQLGFRPHIVEAAPRLGGVWHWNRYPGARVDSEAPYYQLSIPEVWKDWTWSERFPGQEEIQRYFQHVDKVLGVSQDTTFNAAVVGADFNEDSGLWTITTNTGRKMTSRFLIAATGSSYKRHEPSFPGLESYAGDLMHSASWPDRKVDFRGKRVAVIGAGATGVQCVQEIAKQPGAELTVYIRNPNIALPMVQREMSEVEQRTTKAAYPALFRAARVTALGLPGEPVTRTTGEMTAEEREAHWEEHWNRGGFNFQAAGFADVMVDDEANRLTYDFWARKTAPRVRDPEKRAIVVPEERPYPFATKRSSLEQDYYECLDRDNVKIVCLKKTGIREFTPKGIVTEDGTEREHDIVVLATGYDSNTGSLTSMGLRGKDGVDMKERWKDGVWTYLGLMVRGCPNMFMIYGPQAPTAYTNAPPFIEQQVEFVAAMIAKARKEDIKYIEPRQSAVQQWKETVTALNDATLFCKNESSWYQGGNIPGKPREPLNFAGGIPMYMKTCWDSGGDWTKFEVVKANGRKDPVGGMDLDFQPVKVR</sequence>
<comment type="cofactor">
    <cofactor evidence="1">
        <name>FAD</name>
        <dbReference type="ChEBI" id="CHEBI:57692"/>
    </cofactor>
</comment>
<dbReference type="InterPro" id="IPR050775">
    <property type="entry name" value="FAD-binding_Monooxygenases"/>
</dbReference>
<dbReference type="InterPro" id="IPR036188">
    <property type="entry name" value="FAD/NAD-bd_sf"/>
</dbReference>
<evidence type="ECO:0000256" key="5">
    <source>
        <dbReference type="ARBA" id="ARBA00022857"/>
    </source>
</evidence>
<dbReference type="PANTHER" id="PTHR43098:SF3">
    <property type="entry name" value="L-ORNITHINE N(5)-MONOOXYGENASE-RELATED"/>
    <property type="match status" value="1"/>
</dbReference>
<evidence type="ECO:0000256" key="6">
    <source>
        <dbReference type="ARBA" id="ARBA00023002"/>
    </source>
</evidence>
<dbReference type="EMBL" id="WIGN01000405">
    <property type="protein sequence ID" value="KAF6794635.1"/>
    <property type="molecule type" value="Genomic_DNA"/>
</dbReference>
<keyword evidence="3" id="KW-0285">Flavoprotein</keyword>
<dbReference type="Pfam" id="PF07992">
    <property type="entry name" value="Pyr_redox_2"/>
    <property type="match status" value="1"/>
</dbReference>
<evidence type="ECO:0000256" key="2">
    <source>
        <dbReference type="ARBA" id="ARBA00010139"/>
    </source>
</evidence>
<dbReference type="Proteomes" id="UP000652219">
    <property type="component" value="Unassembled WGS sequence"/>
</dbReference>
<dbReference type="PANTHER" id="PTHR43098">
    <property type="entry name" value="L-ORNITHINE N(5)-MONOOXYGENASE-RELATED"/>
    <property type="match status" value="1"/>
</dbReference>
<evidence type="ECO:0000313" key="10">
    <source>
        <dbReference type="Proteomes" id="UP000652219"/>
    </source>
</evidence>
<evidence type="ECO:0000256" key="7">
    <source>
        <dbReference type="ARBA" id="ARBA00023033"/>
    </source>
</evidence>
<evidence type="ECO:0000256" key="1">
    <source>
        <dbReference type="ARBA" id="ARBA00001974"/>
    </source>
</evidence>
<proteinExistence type="inferred from homology"/>
<comment type="caution">
    <text evidence="9">The sequence shown here is derived from an EMBL/GenBank/DDBJ whole genome shotgun (WGS) entry which is preliminary data.</text>
</comment>
<dbReference type="AlphaFoldDB" id="A0A8H6ISQ4"/>
<dbReference type="SUPFAM" id="SSF51905">
    <property type="entry name" value="FAD/NAD(P)-binding domain"/>
    <property type="match status" value="1"/>
</dbReference>
<evidence type="ECO:0000259" key="8">
    <source>
        <dbReference type="Pfam" id="PF07992"/>
    </source>
</evidence>
<feature type="domain" description="FAD/NAD(P)-binding" evidence="8">
    <location>
        <begin position="35"/>
        <end position="256"/>
    </location>
</feature>
<dbReference type="Gene3D" id="3.50.50.60">
    <property type="entry name" value="FAD/NAD(P)-binding domain"/>
    <property type="match status" value="3"/>
</dbReference>
<comment type="similarity">
    <text evidence="2">Belongs to the FAD-binding monooxygenase family.</text>
</comment>